<proteinExistence type="predicted"/>
<accession>A0A1H7I6G9</accession>
<gene>
    <name evidence="1" type="ORF">SAMN05216439_1159</name>
</gene>
<dbReference type="AlphaFoldDB" id="A0A1H7I6G9"/>
<reference evidence="1 2" key="1">
    <citation type="submission" date="2016-10" db="EMBL/GenBank/DDBJ databases">
        <authorList>
            <person name="de Groot N.N."/>
        </authorList>
    </citation>
    <scope>NUCLEOTIDE SEQUENCE [LARGE SCALE GENOMIC DNA]</scope>
    <source>
        <strain evidence="1 2">DSM 11978</strain>
    </source>
</reference>
<evidence type="ECO:0000313" key="2">
    <source>
        <dbReference type="Proteomes" id="UP000199506"/>
    </source>
</evidence>
<dbReference type="Proteomes" id="UP000199506">
    <property type="component" value="Unassembled WGS sequence"/>
</dbReference>
<sequence length="44" mass="5123">MSDYGEGYKDGYKEGFLDGQMCKRKEQEILDLVKSKNKLVEGYE</sequence>
<protein>
    <submittedName>
        <fullName evidence="1">Uncharacterized protein</fullName>
    </submittedName>
</protein>
<name>A0A1H7I6G9_9EURY</name>
<evidence type="ECO:0000313" key="1">
    <source>
        <dbReference type="EMBL" id="SEK58129.1"/>
    </source>
</evidence>
<organism evidence="1 2">
    <name type="scientific">Methanobrevibacter gottschalkii</name>
    <dbReference type="NCBI Taxonomy" id="190974"/>
    <lineage>
        <taxon>Archaea</taxon>
        <taxon>Methanobacteriati</taxon>
        <taxon>Methanobacteriota</taxon>
        <taxon>Methanomada group</taxon>
        <taxon>Methanobacteria</taxon>
        <taxon>Methanobacteriales</taxon>
        <taxon>Methanobacteriaceae</taxon>
        <taxon>Methanobrevibacter</taxon>
    </lineage>
</organism>
<dbReference type="RefSeq" id="WP_257637939.1">
    <property type="nucleotide sequence ID" value="NZ_FOAK01000003.1"/>
</dbReference>
<dbReference type="EMBL" id="FOAK01000003">
    <property type="protein sequence ID" value="SEK58129.1"/>
    <property type="molecule type" value="Genomic_DNA"/>
</dbReference>
<dbReference type="STRING" id="190974.SAMN05216439_1159"/>